<keyword evidence="10" id="KW-1185">Reference proteome</keyword>
<dbReference type="GO" id="GO:0008682">
    <property type="term" value="F:3-demethoxyubiquinol 3-hydroxylase activity"/>
    <property type="evidence" value="ECO:0007669"/>
    <property type="project" value="TreeGrafter"/>
</dbReference>
<dbReference type="Proteomes" id="UP000601768">
    <property type="component" value="Unassembled WGS sequence"/>
</dbReference>
<comment type="similarity">
    <text evidence="3">Belongs to the UbiH/COQ6 family.</text>
</comment>
<dbReference type="Pfam" id="PF01494">
    <property type="entry name" value="FAD_binding_3"/>
    <property type="match status" value="1"/>
</dbReference>
<gene>
    <name evidence="9" type="ORF">H8B19_00660</name>
</gene>
<evidence type="ECO:0000259" key="8">
    <source>
        <dbReference type="Pfam" id="PF01494"/>
    </source>
</evidence>
<dbReference type="UniPathway" id="UPA00232"/>
<organism evidence="9 10">
    <name type="scientific">Neptunicella marina</name>
    <dbReference type="NCBI Taxonomy" id="2125989"/>
    <lineage>
        <taxon>Bacteria</taxon>
        <taxon>Pseudomonadati</taxon>
        <taxon>Pseudomonadota</taxon>
        <taxon>Gammaproteobacteria</taxon>
        <taxon>Alteromonadales</taxon>
        <taxon>Alteromonadaceae</taxon>
        <taxon>Neptunicella</taxon>
    </lineage>
</organism>
<evidence type="ECO:0000313" key="10">
    <source>
        <dbReference type="Proteomes" id="UP000601768"/>
    </source>
</evidence>
<keyword evidence="4" id="KW-0285">Flavoprotein</keyword>
<evidence type="ECO:0000256" key="2">
    <source>
        <dbReference type="ARBA" id="ARBA00004749"/>
    </source>
</evidence>
<comment type="pathway">
    <text evidence="2">Cofactor biosynthesis; ubiquinone biosynthesis.</text>
</comment>
<dbReference type="PRINTS" id="PR00420">
    <property type="entry name" value="RNGMNOXGNASE"/>
</dbReference>
<reference evidence="9" key="1">
    <citation type="journal article" date="2018" name="Int. J. Syst. Evol. Microbiol.">
        <title>Neptunicella marina gen. nov., sp. nov., isolated from surface seawater.</title>
        <authorList>
            <person name="Liu X."/>
            <person name="Lai Q."/>
            <person name="Du Y."/>
            <person name="Zhang X."/>
            <person name="Liu Z."/>
            <person name="Sun F."/>
            <person name="Shao Z."/>
        </authorList>
    </citation>
    <scope>NUCLEOTIDE SEQUENCE</scope>
    <source>
        <strain evidence="9">S27-2</strain>
    </source>
</reference>
<feature type="domain" description="FAD-binding" evidence="8">
    <location>
        <begin position="2"/>
        <end position="302"/>
    </location>
</feature>
<dbReference type="InterPro" id="IPR002938">
    <property type="entry name" value="FAD-bd"/>
</dbReference>
<accession>A0A8J6IR24</accession>
<dbReference type="InterPro" id="IPR010971">
    <property type="entry name" value="UbiH/COQ6"/>
</dbReference>
<keyword evidence="5" id="KW-0274">FAD</keyword>
<dbReference type="GO" id="GO:0071949">
    <property type="term" value="F:FAD binding"/>
    <property type="evidence" value="ECO:0007669"/>
    <property type="project" value="InterPro"/>
</dbReference>
<evidence type="ECO:0000313" key="9">
    <source>
        <dbReference type="EMBL" id="MBC3764372.1"/>
    </source>
</evidence>
<evidence type="ECO:0000256" key="6">
    <source>
        <dbReference type="ARBA" id="ARBA00023002"/>
    </source>
</evidence>
<comment type="caution">
    <text evidence="9">The sequence shown here is derived from an EMBL/GenBank/DDBJ whole genome shotgun (WGS) entry which is preliminary data.</text>
</comment>
<dbReference type="EMBL" id="JACNEP010000001">
    <property type="protein sequence ID" value="MBC3764372.1"/>
    <property type="molecule type" value="Genomic_DNA"/>
</dbReference>
<reference evidence="9" key="2">
    <citation type="submission" date="2020-08" db="EMBL/GenBank/DDBJ databases">
        <authorList>
            <person name="Lai Q."/>
        </authorList>
    </citation>
    <scope>NUCLEOTIDE SEQUENCE</scope>
    <source>
        <strain evidence="9">S27-2</strain>
    </source>
</reference>
<sequence>MVGATTAVGLAKSGLNVAVIEKHIPADFDAKQPPDLRLSAISIGSELLLRELGIWHHVEQMRLCPYKRLAVWEQGSTRTEFTSDDVSQPHLGHLIENRLIQLAALAELQTYENASLLIEPDINILNYQDEVRVSVSGGKQLKANWLIGADGANSAVRQQVGIGCTGWQYQQQALGIIINTHKAQQDITWQQFTPNGPLAFLPMYDGFASLVWYHNADAIKKLAAMSSASLKNQVQQYFPKELGDFDILDKASFVLTRSHAQQYFSHRAVLLGDAAHTINPLAGQGVNLGFKDVKSLLELLSEKGLVQNQSDIERLFTQYQGARRKDNLLMSAGMDFIYKSFNNHHSPVKTLRQLALTASENIKPLKKTLTKYALGL</sequence>
<evidence type="ECO:0000256" key="3">
    <source>
        <dbReference type="ARBA" id="ARBA00005349"/>
    </source>
</evidence>
<evidence type="ECO:0000256" key="1">
    <source>
        <dbReference type="ARBA" id="ARBA00001974"/>
    </source>
</evidence>
<dbReference type="NCBIfam" id="TIGR01988">
    <property type="entry name" value="Ubi-OHases"/>
    <property type="match status" value="1"/>
</dbReference>
<evidence type="ECO:0000256" key="5">
    <source>
        <dbReference type="ARBA" id="ARBA00022827"/>
    </source>
</evidence>
<proteinExistence type="inferred from homology"/>
<dbReference type="InterPro" id="IPR036188">
    <property type="entry name" value="FAD/NAD-bd_sf"/>
</dbReference>
<dbReference type="PANTHER" id="PTHR43876">
    <property type="entry name" value="UBIQUINONE BIOSYNTHESIS MONOOXYGENASE COQ6, MITOCHONDRIAL"/>
    <property type="match status" value="1"/>
</dbReference>
<dbReference type="SUPFAM" id="SSF51905">
    <property type="entry name" value="FAD/NAD(P)-binding domain"/>
    <property type="match status" value="1"/>
</dbReference>
<keyword evidence="6" id="KW-0560">Oxidoreductase</keyword>
<comment type="cofactor">
    <cofactor evidence="1">
        <name>FAD</name>
        <dbReference type="ChEBI" id="CHEBI:57692"/>
    </cofactor>
</comment>
<dbReference type="GO" id="GO:0006744">
    <property type="term" value="P:ubiquinone biosynthetic process"/>
    <property type="evidence" value="ECO:0007669"/>
    <property type="project" value="UniProtKB-UniPathway"/>
</dbReference>
<name>A0A8J6IR24_9ALTE</name>
<dbReference type="AlphaFoldDB" id="A0A8J6IR24"/>
<keyword evidence="7 9" id="KW-0503">Monooxygenase</keyword>
<dbReference type="InterPro" id="IPR051205">
    <property type="entry name" value="UbiH/COQ6_monooxygenase"/>
</dbReference>
<evidence type="ECO:0000256" key="7">
    <source>
        <dbReference type="ARBA" id="ARBA00023033"/>
    </source>
</evidence>
<evidence type="ECO:0000256" key="4">
    <source>
        <dbReference type="ARBA" id="ARBA00022630"/>
    </source>
</evidence>
<dbReference type="PANTHER" id="PTHR43876:SF10">
    <property type="entry name" value="3-DEMETHOXYUBIQUINOL 3-HYDROXYLASE"/>
    <property type="match status" value="1"/>
</dbReference>
<protein>
    <submittedName>
        <fullName evidence="9">FAD-dependent monooxygenase</fullName>
    </submittedName>
</protein>
<dbReference type="Gene3D" id="3.50.50.60">
    <property type="entry name" value="FAD/NAD(P)-binding domain"/>
    <property type="match status" value="2"/>
</dbReference>